<name>A0A0M1P6Y8_9BACL</name>
<accession>A0A0M1P6Y8</accession>
<dbReference type="AlphaFoldDB" id="A0A0M1P6Y8"/>
<feature type="transmembrane region" description="Helical" evidence="1">
    <location>
        <begin position="87"/>
        <end position="116"/>
    </location>
</feature>
<dbReference type="OrthoDB" id="1958056at2"/>
<gene>
    <name evidence="2" type="ORF">AM231_14195</name>
</gene>
<feature type="transmembrane region" description="Helical" evidence="1">
    <location>
        <begin position="223"/>
        <end position="244"/>
    </location>
</feature>
<feature type="transmembrane region" description="Helical" evidence="1">
    <location>
        <begin position="324"/>
        <end position="342"/>
    </location>
</feature>
<evidence type="ECO:0000313" key="2">
    <source>
        <dbReference type="EMBL" id="KOR90172.1"/>
    </source>
</evidence>
<feature type="transmembrane region" description="Helical" evidence="1">
    <location>
        <begin position="277"/>
        <end position="293"/>
    </location>
</feature>
<protein>
    <recommendedName>
        <fullName evidence="4">Permease</fullName>
    </recommendedName>
</protein>
<keyword evidence="3" id="KW-1185">Reference proteome</keyword>
<evidence type="ECO:0008006" key="4">
    <source>
        <dbReference type="Google" id="ProtNLM"/>
    </source>
</evidence>
<reference evidence="3" key="1">
    <citation type="submission" date="2015-08" db="EMBL/GenBank/DDBJ databases">
        <title>Genome sequencing project for genomic taxonomy and phylogenomics of Bacillus-like bacteria.</title>
        <authorList>
            <person name="Liu B."/>
            <person name="Wang J."/>
            <person name="Zhu Y."/>
            <person name="Liu G."/>
            <person name="Chen Q."/>
            <person name="Chen Z."/>
            <person name="Lan J."/>
            <person name="Che J."/>
            <person name="Ge C."/>
            <person name="Shi H."/>
            <person name="Pan Z."/>
            <person name="Liu X."/>
        </authorList>
    </citation>
    <scope>NUCLEOTIDE SEQUENCE [LARGE SCALE GENOMIC DNA]</scope>
    <source>
        <strain evidence="3">FJAT-22460</strain>
    </source>
</reference>
<keyword evidence="1" id="KW-0812">Transmembrane</keyword>
<feature type="transmembrane region" description="Helical" evidence="1">
    <location>
        <begin position="144"/>
        <end position="166"/>
    </location>
</feature>
<keyword evidence="1" id="KW-0472">Membrane</keyword>
<sequence length="520" mass="59663">MRAIFIREIQRFLSPRLLLLILGCILFSLAERKGYSQSYDNFVLSMLVEHYYITFFMTPVFLYILYAHVEEDLDYVLIRIKNYPRYFGINTAAMTVNVSFFVLLQLAVFIIVGIGLPSGSDFPLPDSQQSSLSVLWFLSDYFQYPWQAAAVSVVHMIIGLIVLSFCFMTLHHFSERRTVAIITITLYFLMVYGMKSKHPELTRIPFIFINNYILFFYNLTYPYALWISYISLAIMAGGSAFLIIKYWHTRPQSNWGTLLPRGFSAYLGAQLFSRKNIASLLVSIIVFSLWKLLQIRALPESTMTDYMIFMFWGHGHGYFEPKDFISMIIMNSLPIYLLALFLENEKKDHSMMLTVRLRSKWLWGASIFRMSSLFLIMYTLLLTSGTLLVASTSGLPAGEGQLIPGLSMGTAEIYLYLLVAKLLELLFQFLFLFVIYLWSRQATAAMVGILILYGLYLLPYPWLQYIPVGMSSLVQRSEFGTAMDSSAPGLSGSFILLYLGSLVITSSLYVLLAGYKKRFR</sequence>
<comment type="caution">
    <text evidence="2">The sequence shown here is derived from an EMBL/GenBank/DDBJ whole genome shotgun (WGS) entry which is preliminary data.</text>
</comment>
<keyword evidence="1" id="KW-1133">Transmembrane helix</keyword>
<dbReference type="PATRIC" id="fig|1705565.3.peg.4877"/>
<proteinExistence type="predicted"/>
<dbReference type="EMBL" id="LIUT01000001">
    <property type="protein sequence ID" value="KOR90172.1"/>
    <property type="molecule type" value="Genomic_DNA"/>
</dbReference>
<feature type="transmembrane region" description="Helical" evidence="1">
    <location>
        <begin position="495"/>
        <end position="515"/>
    </location>
</feature>
<dbReference type="Proteomes" id="UP000036932">
    <property type="component" value="Unassembled WGS sequence"/>
</dbReference>
<evidence type="ECO:0000313" key="3">
    <source>
        <dbReference type="Proteomes" id="UP000036932"/>
    </source>
</evidence>
<feature type="transmembrane region" description="Helical" evidence="1">
    <location>
        <begin position="444"/>
        <end position="463"/>
    </location>
</feature>
<feature type="transmembrane region" description="Helical" evidence="1">
    <location>
        <begin position="42"/>
        <end position="66"/>
    </location>
</feature>
<feature type="transmembrane region" description="Helical" evidence="1">
    <location>
        <begin position="413"/>
        <end position="437"/>
    </location>
</feature>
<organism evidence="2 3">
    <name type="scientific">Paenibacillus solani</name>
    <dbReference type="NCBI Taxonomy" id="1705565"/>
    <lineage>
        <taxon>Bacteria</taxon>
        <taxon>Bacillati</taxon>
        <taxon>Bacillota</taxon>
        <taxon>Bacilli</taxon>
        <taxon>Bacillales</taxon>
        <taxon>Paenibacillaceae</taxon>
        <taxon>Paenibacillus</taxon>
    </lineage>
</organism>
<evidence type="ECO:0000256" key="1">
    <source>
        <dbReference type="SAM" id="Phobius"/>
    </source>
</evidence>
<dbReference type="RefSeq" id="WP_054403119.1">
    <property type="nucleotide sequence ID" value="NZ_LIUT01000001.1"/>
</dbReference>
<feature type="transmembrane region" description="Helical" evidence="1">
    <location>
        <begin position="178"/>
        <end position="194"/>
    </location>
</feature>